<keyword evidence="4 9" id="KW-0547">Nucleotide-binding</keyword>
<dbReference type="InterPro" id="IPR029055">
    <property type="entry name" value="Ntn_hydrolases_N"/>
</dbReference>
<evidence type="ECO:0000256" key="1">
    <source>
        <dbReference type="ARBA" id="ARBA00005187"/>
    </source>
</evidence>
<dbReference type="GO" id="GO:0006529">
    <property type="term" value="P:asparagine biosynthetic process"/>
    <property type="evidence" value="ECO:0007669"/>
    <property type="project" value="UniProtKB-KW"/>
</dbReference>
<name>A0A845GEU1_9BURK</name>
<evidence type="ECO:0000256" key="6">
    <source>
        <dbReference type="ARBA" id="ARBA00022962"/>
    </source>
</evidence>
<dbReference type="GO" id="GO:0005829">
    <property type="term" value="C:cytosol"/>
    <property type="evidence" value="ECO:0007669"/>
    <property type="project" value="TreeGrafter"/>
</dbReference>
<dbReference type="Pfam" id="PF13537">
    <property type="entry name" value="GATase_7"/>
    <property type="match status" value="1"/>
</dbReference>
<dbReference type="RefSeq" id="WP_161100316.1">
    <property type="nucleotide sequence ID" value="NZ_WWCW01000255.1"/>
</dbReference>
<dbReference type="GO" id="GO:0004066">
    <property type="term" value="F:asparagine synthase (glutamine-hydrolyzing) activity"/>
    <property type="evidence" value="ECO:0007669"/>
    <property type="project" value="UniProtKB-EC"/>
</dbReference>
<evidence type="ECO:0000256" key="9">
    <source>
        <dbReference type="PIRSR" id="PIRSR001589-2"/>
    </source>
</evidence>
<dbReference type="GO" id="GO:0005524">
    <property type="term" value="F:ATP binding"/>
    <property type="evidence" value="ECO:0007669"/>
    <property type="project" value="UniProtKB-KW"/>
</dbReference>
<comment type="similarity">
    <text evidence="2">Belongs to the asparagine synthetase family.</text>
</comment>
<dbReference type="InterPro" id="IPR001962">
    <property type="entry name" value="Asn_synthase"/>
</dbReference>
<dbReference type="CDD" id="cd01991">
    <property type="entry name" value="Asn_synthase_B_C"/>
    <property type="match status" value="1"/>
</dbReference>
<evidence type="ECO:0000256" key="10">
    <source>
        <dbReference type="PIRSR" id="PIRSR001589-3"/>
    </source>
</evidence>
<accession>A0A845GEU1</accession>
<comment type="pathway">
    <text evidence="1">Amino-acid biosynthesis; L-asparagine biosynthesis; L-asparagine from L-aspartate (L-Gln route): step 1/1.</text>
</comment>
<evidence type="ECO:0000313" key="13">
    <source>
        <dbReference type="Proteomes" id="UP000470302"/>
    </source>
</evidence>
<dbReference type="Pfam" id="PF00733">
    <property type="entry name" value="Asn_synthase"/>
    <property type="match status" value="1"/>
</dbReference>
<evidence type="ECO:0000259" key="11">
    <source>
        <dbReference type="PROSITE" id="PS51278"/>
    </source>
</evidence>
<dbReference type="PANTHER" id="PTHR43284">
    <property type="entry name" value="ASPARAGINE SYNTHETASE (GLUTAMINE-HYDROLYZING)"/>
    <property type="match status" value="1"/>
</dbReference>
<evidence type="ECO:0000256" key="2">
    <source>
        <dbReference type="ARBA" id="ARBA00005752"/>
    </source>
</evidence>
<dbReference type="CDD" id="cd00712">
    <property type="entry name" value="AsnB"/>
    <property type="match status" value="1"/>
</dbReference>
<evidence type="ECO:0000256" key="4">
    <source>
        <dbReference type="ARBA" id="ARBA00022741"/>
    </source>
</evidence>
<sequence>MCGIAGFIDLTGRPPAGPAALDAMLGALKHRGPDGDGVYAHGALVMGMRRLSILDAEGSQQPLHSEDGQLVLIGNGEIFNYIELRAQLLERGHRFATDGDLEVVLHLYQEHGVRFVEHINGQFALALYDRRSGELMLFRDHFGITPLFYSIAGGTLIFGSEIKAILRHPAAPRKVDLAGLDSIICFPGLVSPHTMFDGVQALRPGHYVRVAGGQAAQHEYWDLDYPPQHTDYGTLDENEQAAAFRRLFDQAVALRMRSDRPIGVYLSGGLDSSFVAASMRQQRPGGALPAFSIVFPDQRSIDERRFQRMMALEAGLDHIEVPFHEAQIGQHLRDMVWHAECPVKESYNTCSMALAAAARQAGVAVVLGGEGADELLAGYPGYRFDSLRDPSRPEALTADEAAARQRLWGCASVRYERQYHQFGVWRRQFYSDAVLADFGRVDRLAQPPLRTDRLHGRHPVHQRSYIDSKLRMADHLLGDHGDRMAMWQSVEGRYPFLDRHLVDFVRGVAPERKVRGLDEKILLKHAAQGRVPQAIVRREKFGFRSQGSHALLRLRLPWVEDLLDPARLRRQGYLNPDTIAALAAAARQPGTQANPHAEDDLLLVAITFGLLLELFDLPDL</sequence>
<feature type="domain" description="Glutamine amidotransferase type-2" evidence="11">
    <location>
        <begin position="2"/>
        <end position="213"/>
    </location>
</feature>
<gene>
    <name evidence="12" type="primary">asnB</name>
    <name evidence="12" type="ORF">GTP91_31735</name>
</gene>
<organism evidence="12 13">
    <name type="scientific">Duganella vulcania</name>
    <dbReference type="NCBI Taxonomy" id="2692166"/>
    <lineage>
        <taxon>Bacteria</taxon>
        <taxon>Pseudomonadati</taxon>
        <taxon>Pseudomonadota</taxon>
        <taxon>Betaproteobacteria</taxon>
        <taxon>Burkholderiales</taxon>
        <taxon>Oxalobacteraceae</taxon>
        <taxon>Telluria group</taxon>
        <taxon>Duganella</taxon>
    </lineage>
</organism>
<evidence type="ECO:0000313" key="12">
    <source>
        <dbReference type="EMBL" id="MYM91736.1"/>
    </source>
</evidence>
<dbReference type="PROSITE" id="PS51278">
    <property type="entry name" value="GATASE_TYPE_2"/>
    <property type="match status" value="1"/>
</dbReference>
<dbReference type="InterPro" id="IPR051786">
    <property type="entry name" value="ASN_synthetase/amidase"/>
</dbReference>
<dbReference type="AlphaFoldDB" id="A0A845GEU1"/>
<dbReference type="Gene3D" id="3.60.20.10">
    <property type="entry name" value="Glutamine Phosphoribosylpyrophosphate, subunit 1, domain 1"/>
    <property type="match status" value="1"/>
</dbReference>
<feature type="site" description="Important for beta-aspartyl-AMP intermediate formation" evidence="10">
    <location>
        <position position="370"/>
    </location>
</feature>
<keyword evidence="8" id="KW-0028">Amino-acid biosynthesis</keyword>
<evidence type="ECO:0000256" key="8">
    <source>
        <dbReference type="PIRSR" id="PIRSR001589-1"/>
    </source>
</evidence>
<comment type="caution">
    <text evidence="12">The sequence shown here is derived from an EMBL/GenBank/DDBJ whole genome shotgun (WGS) entry which is preliminary data.</text>
</comment>
<keyword evidence="6 8" id="KW-0315">Glutamine amidotransferase</keyword>
<dbReference type="PIRSF" id="PIRSF001589">
    <property type="entry name" value="Asn_synthetase_glu-h"/>
    <property type="match status" value="1"/>
</dbReference>
<dbReference type="SUPFAM" id="SSF52402">
    <property type="entry name" value="Adenine nucleotide alpha hydrolases-like"/>
    <property type="match status" value="1"/>
</dbReference>
<feature type="binding site" evidence="9">
    <location>
        <position position="293"/>
    </location>
    <ligand>
        <name>ATP</name>
        <dbReference type="ChEBI" id="CHEBI:30616"/>
    </ligand>
</feature>
<evidence type="ECO:0000256" key="5">
    <source>
        <dbReference type="ARBA" id="ARBA00022840"/>
    </source>
</evidence>
<dbReference type="Gene3D" id="3.40.50.620">
    <property type="entry name" value="HUPs"/>
    <property type="match status" value="1"/>
</dbReference>
<keyword evidence="12" id="KW-0436">Ligase</keyword>
<evidence type="ECO:0000256" key="3">
    <source>
        <dbReference type="ARBA" id="ARBA00012737"/>
    </source>
</evidence>
<comment type="catalytic activity">
    <reaction evidence="7">
        <text>L-aspartate + L-glutamine + ATP + H2O = L-asparagine + L-glutamate + AMP + diphosphate + H(+)</text>
        <dbReference type="Rhea" id="RHEA:12228"/>
        <dbReference type="ChEBI" id="CHEBI:15377"/>
        <dbReference type="ChEBI" id="CHEBI:15378"/>
        <dbReference type="ChEBI" id="CHEBI:29985"/>
        <dbReference type="ChEBI" id="CHEBI:29991"/>
        <dbReference type="ChEBI" id="CHEBI:30616"/>
        <dbReference type="ChEBI" id="CHEBI:33019"/>
        <dbReference type="ChEBI" id="CHEBI:58048"/>
        <dbReference type="ChEBI" id="CHEBI:58359"/>
        <dbReference type="ChEBI" id="CHEBI:456215"/>
        <dbReference type="EC" id="6.3.5.4"/>
    </reaction>
</comment>
<dbReference type="PANTHER" id="PTHR43284:SF1">
    <property type="entry name" value="ASPARAGINE SYNTHETASE"/>
    <property type="match status" value="1"/>
</dbReference>
<feature type="binding site" evidence="9">
    <location>
        <position position="100"/>
    </location>
    <ligand>
        <name>L-glutamine</name>
        <dbReference type="ChEBI" id="CHEBI:58359"/>
    </ligand>
</feature>
<keyword evidence="8" id="KW-0061">Asparagine biosynthesis</keyword>
<evidence type="ECO:0000256" key="7">
    <source>
        <dbReference type="ARBA" id="ARBA00048741"/>
    </source>
</evidence>
<dbReference type="EC" id="6.3.5.4" evidence="3"/>
<keyword evidence="5 9" id="KW-0067">ATP-binding</keyword>
<dbReference type="SUPFAM" id="SSF56235">
    <property type="entry name" value="N-terminal nucleophile aminohydrolases (Ntn hydrolases)"/>
    <property type="match status" value="1"/>
</dbReference>
<dbReference type="Proteomes" id="UP000470302">
    <property type="component" value="Unassembled WGS sequence"/>
</dbReference>
<proteinExistence type="inferred from homology"/>
<feature type="active site" description="For GATase activity" evidence="8">
    <location>
        <position position="2"/>
    </location>
</feature>
<protein>
    <recommendedName>
        <fullName evidence="3">asparagine synthase (glutamine-hydrolyzing)</fullName>
        <ecNumber evidence="3">6.3.5.4</ecNumber>
    </recommendedName>
</protein>
<dbReference type="InterPro" id="IPR033738">
    <property type="entry name" value="AsnB_N"/>
</dbReference>
<dbReference type="NCBIfam" id="TIGR01536">
    <property type="entry name" value="asn_synth_AEB"/>
    <property type="match status" value="1"/>
</dbReference>
<dbReference type="EMBL" id="WWCW01000255">
    <property type="protein sequence ID" value="MYM91736.1"/>
    <property type="molecule type" value="Genomic_DNA"/>
</dbReference>
<dbReference type="InterPro" id="IPR014729">
    <property type="entry name" value="Rossmann-like_a/b/a_fold"/>
</dbReference>
<dbReference type="InterPro" id="IPR017932">
    <property type="entry name" value="GATase_2_dom"/>
</dbReference>
<reference evidence="12 13" key="1">
    <citation type="submission" date="2020-01" db="EMBL/GenBank/DDBJ databases">
        <title>Novel species isolated from a subtropical stream in China.</title>
        <authorList>
            <person name="Lu H."/>
        </authorList>
    </citation>
    <scope>NUCLEOTIDE SEQUENCE [LARGE SCALE GENOMIC DNA]</scope>
    <source>
        <strain evidence="12 13">FT82W</strain>
    </source>
</reference>
<dbReference type="InterPro" id="IPR006426">
    <property type="entry name" value="Asn_synth_AEB"/>
</dbReference>